<dbReference type="PANTHER" id="PTHR31639:SF306">
    <property type="entry name" value="BAH DOMAIN-CONTAINING PROTEIN"/>
    <property type="match status" value="1"/>
</dbReference>
<dbReference type="PANTHER" id="PTHR31639">
    <property type="entry name" value="F-BOX PROTEIN-LIKE"/>
    <property type="match status" value="1"/>
</dbReference>
<organism evidence="1 2">
    <name type="scientific">Anisodus acutangulus</name>
    <dbReference type="NCBI Taxonomy" id="402998"/>
    <lineage>
        <taxon>Eukaryota</taxon>
        <taxon>Viridiplantae</taxon>
        <taxon>Streptophyta</taxon>
        <taxon>Embryophyta</taxon>
        <taxon>Tracheophyta</taxon>
        <taxon>Spermatophyta</taxon>
        <taxon>Magnoliopsida</taxon>
        <taxon>eudicotyledons</taxon>
        <taxon>Gunneridae</taxon>
        <taxon>Pentapetalae</taxon>
        <taxon>asterids</taxon>
        <taxon>lamiids</taxon>
        <taxon>Solanales</taxon>
        <taxon>Solanaceae</taxon>
        <taxon>Solanoideae</taxon>
        <taxon>Hyoscyameae</taxon>
        <taxon>Anisodus</taxon>
    </lineage>
</organism>
<reference evidence="2" key="1">
    <citation type="journal article" date="2023" name="Proc. Natl. Acad. Sci. U.S.A.">
        <title>Genomic and structural basis for evolution of tropane alkaloid biosynthesis.</title>
        <authorList>
            <person name="Wanga Y.-J."/>
            <person name="Taina T."/>
            <person name="Yua J.-Y."/>
            <person name="Lia J."/>
            <person name="Xua B."/>
            <person name="Chenc J."/>
            <person name="D'Auriad J.C."/>
            <person name="Huanga J.-P."/>
            <person name="Huanga S.-X."/>
        </authorList>
    </citation>
    <scope>NUCLEOTIDE SEQUENCE [LARGE SCALE GENOMIC DNA]</scope>
    <source>
        <strain evidence="2">cv. KIB-2019</strain>
    </source>
</reference>
<evidence type="ECO:0000313" key="2">
    <source>
        <dbReference type="Proteomes" id="UP001152561"/>
    </source>
</evidence>
<dbReference type="EMBL" id="JAJAGQ010000003">
    <property type="protein sequence ID" value="KAJ8568700.1"/>
    <property type="molecule type" value="Genomic_DNA"/>
</dbReference>
<dbReference type="Proteomes" id="UP001152561">
    <property type="component" value="Unassembled WGS sequence"/>
</dbReference>
<dbReference type="Gene3D" id="3.80.10.10">
    <property type="entry name" value="Ribonuclease Inhibitor"/>
    <property type="match status" value="1"/>
</dbReference>
<sequence length="307" mass="34669">MILFSETFTDFSKRSAVGTIAKVDKLHHPLTHQRGILAILEIQDFVNGIQHLVLELRCNGQYKLPSSLLTCLHLRHLSLQRCLICPPPELSGVTISSDFPGSLISHSPLLEHLVLIHISNLNLIEIDAPKLRSLVFAGYIHKIRLRNVPLLAKVSVLFEPSCVKAGKDDLAKFFESIPALEHLLWKCNKFQCLIDEAVEVPRRLSSALSCLKHLYMNSLCLNELHKLQSALCLIRSSSYLEDIEIEVNPPFSPKRYLDPDKQLDPPTSDYVDEIPASFSDVILNYLREVKLKGIVGTRPEMQLIKLL</sequence>
<dbReference type="AlphaFoldDB" id="A0A9Q1MU90"/>
<gene>
    <name evidence="1" type="ORF">K7X08_028233</name>
</gene>
<proteinExistence type="predicted"/>
<accession>A0A9Q1MU90</accession>
<name>A0A9Q1MU90_9SOLA</name>
<evidence type="ECO:0008006" key="3">
    <source>
        <dbReference type="Google" id="ProtNLM"/>
    </source>
</evidence>
<dbReference type="InterPro" id="IPR032675">
    <property type="entry name" value="LRR_dom_sf"/>
</dbReference>
<evidence type="ECO:0000313" key="1">
    <source>
        <dbReference type="EMBL" id="KAJ8568700.1"/>
    </source>
</evidence>
<dbReference type="OrthoDB" id="1722980at2759"/>
<dbReference type="SUPFAM" id="SSF52047">
    <property type="entry name" value="RNI-like"/>
    <property type="match status" value="1"/>
</dbReference>
<keyword evidence="2" id="KW-1185">Reference proteome</keyword>
<comment type="caution">
    <text evidence="1">The sequence shown here is derived from an EMBL/GenBank/DDBJ whole genome shotgun (WGS) entry which is preliminary data.</text>
</comment>
<protein>
    <recommendedName>
        <fullName evidence="3">FBD domain-containing protein</fullName>
    </recommendedName>
</protein>